<dbReference type="AlphaFoldDB" id="A0A9P5C4L7"/>
<feature type="compositionally biased region" description="Basic residues" evidence="1">
    <location>
        <begin position="238"/>
        <end position="250"/>
    </location>
</feature>
<name>A0A9P5C4L7_9PLEO</name>
<evidence type="ECO:0000313" key="2">
    <source>
        <dbReference type="EMBL" id="KAF3046654.1"/>
    </source>
</evidence>
<feature type="compositionally biased region" description="Polar residues" evidence="1">
    <location>
        <begin position="211"/>
        <end position="223"/>
    </location>
</feature>
<protein>
    <submittedName>
        <fullName evidence="2">Uncharacterized protein</fullName>
    </submittedName>
</protein>
<reference evidence="2" key="1">
    <citation type="submission" date="2019-04" db="EMBL/GenBank/DDBJ databases">
        <title>Sequencing of skin fungus with MAO and IRED activity.</title>
        <authorList>
            <person name="Marsaioli A.J."/>
            <person name="Bonatto J.M.C."/>
            <person name="Reis Junior O."/>
        </authorList>
    </citation>
    <scope>NUCLEOTIDE SEQUENCE</scope>
    <source>
        <strain evidence="2">28M1</strain>
    </source>
</reference>
<proteinExistence type="predicted"/>
<feature type="region of interest" description="Disordered" evidence="1">
    <location>
        <begin position="202"/>
        <end position="268"/>
    </location>
</feature>
<organism evidence="2 3">
    <name type="scientific">Didymella heteroderae</name>
    <dbReference type="NCBI Taxonomy" id="1769908"/>
    <lineage>
        <taxon>Eukaryota</taxon>
        <taxon>Fungi</taxon>
        <taxon>Dikarya</taxon>
        <taxon>Ascomycota</taxon>
        <taxon>Pezizomycotina</taxon>
        <taxon>Dothideomycetes</taxon>
        <taxon>Pleosporomycetidae</taxon>
        <taxon>Pleosporales</taxon>
        <taxon>Pleosporineae</taxon>
        <taxon>Didymellaceae</taxon>
        <taxon>Didymella</taxon>
    </lineage>
</organism>
<accession>A0A9P5C4L7</accession>
<dbReference type="EMBL" id="SWKV01000004">
    <property type="protein sequence ID" value="KAF3046654.1"/>
    <property type="molecule type" value="Genomic_DNA"/>
</dbReference>
<evidence type="ECO:0000256" key="1">
    <source>
        <dbReference type="SAM" id="MobiDB-lite"/>
    </source>
</evidence>
<comment type="caution">
    <text evidence="2">The sequence shown here is derived from an EMBL/GenBank/DDBJ whole genome shotgun (WGS) entry which is preliminary data.</text>
</comment>
<sequence>MPPKASTNDGKAEQMYSADVVAAVLMATGTTSLPATMKHYEIMSSLDGVKTASAFQHDFRSVLAKAKQLKARVEKGAAFESVAPATKRATKQHPHLPDTLLHSSLLHLPSRPTHNIASLAHPNLIHPLQATMGKTTDSPAAGQKMIPADCVSVLLMALGSNTITKEQLNMMSAIDGTRTASSFEHQFRSIVAKAKELKKRVEDGETFAPVQPSQKRGTATPTTPRKRKGDDVDETPTKKPKTTPKPRAKKAQAEASSAPQPADDDVKLPADMDAFIKSEKQWEEKSICLRSWDIHRIDAAHDFDDFIFLG</sequence>
<dbReference type="OrthoDB" id="3938057at2759"/>
<dbReference type="Proteomes" id="UP000758155">
    <property type="component" value="Unassembled WGS sequence"/>
</dbReference>
<gene>
    <name evidence="2" type="ORF">E8E12_011438</name>
</gene>
<evidence type="ECO:0000313" key="3">
    <source>
        <dbReference type="Proteomes" id="UP000758155"/>
    </source>
</evidence>
<keyword evidence="3" id="KW-1185">Reference proteome</keyword>